<accession>A0ABP3SYM5</accession>
<dbReference type="Pfam" id="PF01757">
    <property type="entry name" value="Acyl_transf_3"/>
    <property type="match status" value="1"/>
</dbReference>
<evidence type="ECO:0000259" key="8">
    <source>
        <dbReference type="Pfam" id="PF01757"/>
    </source>
</evidence>
<evidence type="ECO:0000313" key="10">
    <source>
        <dbReference type="Proteomes" id="UP001500238"/>
    </source>
</evidence>
<keyword evidence="3" id="KW-1003">Cell membrane</keyword>
<reference evidence="10" key="1">
    <citation type="journal article" date="2019" name="Int. J. Syst. Evol. Microbiol.">
        <title>The Global Catalogue of Microorganisms (GCM) 10K type strain sequencing project: providing services to taxonomists for standard genome sequencing and annotation.</title>
        <authorList>
            <consortium name="The Broad Institute Genomics Platform"/>
            <consortium name="The Broad Institute Genome Sequencing Center for Infectious Disease"/>
            <person name="Wu L."/>
            <person name="Ma J."/>
        </authorList>
    </citation>
    <scope>NUCLEOTIDE SEQUENCE [LARGE SCALE GENOMIC DNA]</scope>
    <source>
        <strain evidence="10">JCM 14603</strain>
    </source>
</reference>
<comment type="similarity">
    <text evidence="2">Belongs to the acyltransferase 3 family.</text>
</comment>
<feature type="transmembrane region" description="Helical" evidence="7">
    <location>
        <begin position="257"/>
        <end position="272"/>
    </location>
</feature>
<evidence type="ECO:0000313" key="9">
    <source>
        <dbReference type="EMBL" id="GAA0660760.1"/>
    </source>
</evidence>
<dbReference type="PANTHER" id="PTHR40074:SF2">
    <property type="entry name" value="O-ACETYLTRANSFERASE WECH"/>
    <property type="match status" value="1"/>
</dbReference>
<protein>
    <recommendedName>
        <fullName evidence="8">Acyltransferase 3 domain-containing protein</fullName>
    </recommendedName>
</protein>
<keyword evidence="10" id="KW-1185">Reference proteome</keyword>
<keyword evidence="5 7" id="KW-1133">Transmembrane helix</keyword>
<feature type="transmembrane region" description="Helical" evidence="7">
    <location>
        <begin position="196"/>
        <end position="212"/>
    </location>
</feature>
<feature type="domain" description="Acyltransferase 3" evidence="8">
    <location>
        <begin position="14"/>
        <end position="292"/>
    </location>
</feature>
<dbReference type="EMBL" id="BAAAES010000004">
    <property type="protein sequence ID" value="GAA0660760.1"/>
    <property type="molecule type" value="Genomic_DNA"/>
</dbReference>
<feature type="transmembrane region" description="Helical" evidence="7">
    <location>
        <begin position="139"/>
        <end position="160"/>
    </location>
</feature>
<evidence type="ECO:0000256" key="2">
    <source>
        <dbReference type="ARBA" id="ARBA00007400"/>
    </source>
</evidence>
<comment type="caution">
    <text evidence="9">The sequence shown here is derived from an EMBL/GenBank/DDBJ whole genome shotgun (WGS) entry which is preliminary data.</text>
</comment>
<keyword evidence="6 7" id="KW-0472">Membrane</keyword>
<feature type="transmembrane region" description="Helical" evidence="7">
    <location>
        <begin position="278"/>
        <end position="296"/>
    </location>
</feature>
<dbReference type="InterPro" id="IPR002656">
    <property type="entry name" value="Acyl_transf_3_dom"/>
</dbReference>
<feature type="transmembrane region" description="Helical" evidence="7">
    <location>
        <begin position="218"/>
        <end position="236"/>
    </location>
</feature>
<evidence type="ECO:0000256" key="3">
    <source>
        <dbReference type="ARBA" id="ARBA00022475"/>
    </source>
</evidence>
<evidence type="ECO:0000256" key="6">
    <source>
        <dbReference type="ARBA" id="ARBA00023136"/>
    </source>
</evidence>
<name>A0ABP3SYM5_9SPHN</name>
<sequence>MQSTTEANGSRSTGIDTVRGLLVLGVILGHYFEITQGEGFPAWIGAGVRMPLFIGLTGYLFNLERARAASLMTLLRRQYPRLILPWAVACVVHTTVTNELHVGTPLSLLLWPPFHLWFVPVMMAFIVMATASRLSPATMLAIAIPVSIAAMYLLGVGHVPTSLYGWLPDRRFFIYPIYFFYGLYVAVRRPDAIRRAAAMVLAPLGFLWWCSLYDTPGIAAEAAAEIIGCLPMIYLLPVVRTIRIPLPGIATIGRNSLFFYLWHPMAFALWRLCSVEGAVLLALTIATLVILLPLLARHVSIARILGIAQRLPPAVPLPPAFDTPVRKPA</sequence>
<gene>
    <name evidence="9" type="ORF">GCM10009102_06780</name>
</gene>
<feature type="transmembrane region" description="Helical" evidence="7">
    <location>
        <begin position="40"/>
        <end position="61"/>
    </location>
</feature>
<feature type="transmembrane region" description="Helical" evidence="7">
    <location>
        <begin position="172"/>
        <end position="187"/>
    </location>
</feature>
<organism evidence="9 10">
    <name type="scientific">Sphingomonas insulae</name>
    <dbReference type="NCBI Taxonomy" id="424800"/>
    <lineage>
        <taxon>Bacteria</taxon>
        <taxon>Pseudomonadati</taxon>
        <taxon>Pseudomonadota</taxon>
        <taxon>Alphaproteobacteria</taxon>
        <taxon>Sphingomonadales</taxon>
        <taxon>Sphingomonadaceae</taxon>
        <taxon>Sphingomonas</taxon>
    </lineage>
</organism>
<evidence type="ECO:0000256" key="7">
    <source>
        <dbReference type="SAM" id="Phobius"/>
    </source>
</evidence>
<evidence type="ECO:0000256" key="4">
    <source>
        <dbReference type="ARBA" id="ARBA00022692"/>
    </source>
</evidence>
<feature type="transmembrane region" description="Helical" evidence="7">
    <location>
        <begin position="114"/>
        <end position="132"/>
    </location>
</feature>
<dbReference type="RefSeq" id="WP_163958084.1">
    <property type="nucleotide sequence ID" value="NZ_BAAAES010000004.1"/>
</dbReference>
<comment type="subcellular location">
    <subcellularLocation>
        <location evidence="1">Cell membrane</location>
        <topology evidence="1">Multi-pass membrane protein</topology>
    </subcellularLocation>
</comment>
<proteinExistence type="inferred from homology"/>
<dbReference type="PANTHER" id="PTHR40074">
    <property type="entry name" value="O-ACETYLTRANSFERASE WECH"/>
    <property type="match status" value="1"/>
</dbReference>
<keyword evidence="4 7" id="KW-0812">Transmembrane</keyword>
<dbReference type="Proteomes" id="UP001500238">
    <property type="component" value="Unassembled WGS sequence"/>
</dbReference>
<evidence type="ECO:0000256" key="1">
    <source>
        <dbReference type="ARBA" id="ARBA00004651"/>
    </source>
</evidence>
<feature type="transmembrane region" description="Helical" evidence="7">
    <location>
        <begin position="82"/>
        <end position="102"/>
    </location>
</feature>
<evidence type="ECO:0000256" key="5">
    <source>
        <dbReference type="ARBA" id="ARBA00022989"/>
    </source>
</evidence>